<dbReference type="Gene3D" id="2.60.40.4060">
    <property type="entry name" value="Reeler domain"/>
    <property type="match status" value="1"/>
</dbReference>
<accession>A0A3Q3GWE2</accession>
<evidence type="ECO:0000313" key="3">
    <source>
        <dbReference type="Ensembl" id="ENSKMAP00000027432.1"/>
    </source>
</evidence>
<dbReference type="CDD" id="cd08544">
    <property type="entry name" value="Reeler"/>
    <property type="match status" value="1"/>
</dbReference>
<dbReference type="InterPro" id="IPR042307">
    <property type="entry name" value="Reeler_sf"/>
</dbReference>
<dbReference type="Proteomes" id="UP000264800">
    <property type="component" value="Unplaced"/>
</dbReference>
<dbReference type="InterPro" id="IPR002861">
    <property type="entry name" value="Reeler_dom"/>
</dbReference>
<name>A0A3Q3GWE2_KRYMA</name>
<dbReference type="FunFam" id="2.60.40.4060:FF:000003">
    <property type="entry name" value="Ferric chelate reductase 1"/>
    <property type="match status" value="1"/>
</dbReference>
<dbReference type="AlphaFoldDB" id="A0A3Q3GWE2"/>
<dbReference type="Ensembl" id="ENSKMAT00000027776.1">
    <property type="protein sequence ID" value="ENSKMAP00000027432.1"/>
    <property type="gene ID" value="ENSKMAG00000020340.1"/>
</dbReference>
<protein>
    <submittedName>
        <fullName evidence="3">Si:dkey-251i10.2</fullName>
    </submittedName>
</protein>
<reference evidence="3" key="1">
    <citation type="submission" date="2025-08" db="UniProtKB">
        <authorList>
            <consortium name="Ensembl"/>
        </authorList>
    </citation>
    <scope>IDENTIFICATION</scope>
</reference>
<evidence type="ECO:0000259" key="2">
    <source>
        <dbReference type="PROSITE" id="PS51019"/>
    </source>
</evidence>
<dbReference type="GeneTree" id="ENSGT00940000165599"/>
<dbReference type="GO" id="GO:0016020">
    <property type="term" value="C:membrane"/>
    <property type="evidence" value="ECO:0007669"/>
    <property type="project" value="TreeGrafter"/>
</dbReference>
<comment type="similarity">
    <text evidence="1">Belongs to the FRRS1 family.</text>
</comment>
<dbReference type="InterPro" id="IPR051237">
    <property type="entry name" value="Ferric-chelate_Red/DefProt"/>
</dbReference>
<evidence type="ECO:0000256" key="1">
    <source>
        <dbReference type="ARBA" id="ARBA00009195"/>
    </source>
</evidence>
<proteinExistence type="inferred from homology"/>
<evidence type="ECO:0000313" key="4">
    <source>
        <dbReference type="Proteomes" id="UP000264800"/>
    </source>
</evidence>
<keyword evidence="4" id="KW-1185">Reference proteome</keyword>
<reference evidence="3" key="2">
    <citation type="submission" date="2025-09" db="UniProtKB">
        <authorList>
            <consortium name="Ensembl"/>
        </authorList>
    </citation>
    <scope>IDENTIFICATION</scope>
</reference>
<dbReference type="OMA" id="QRYSEFY"/>
<sequence length="234" mass="25575">MASEVVGRENVQCFGCMTQQQESFKKLLSWLFCFSELFIRSNTMLLLAVFLLKVLCFVECYPNGAPTGACEDMLPRHGVPPQSSPAPYKILTNSTTFQPGKPITVTIIGPAYRGVLLEARTQGSINALGSWKLPPPDTKLLQCAGNPQGAVTHSNTNLKGNTTVYNWIPPNTLGPVYFMATVAQQRTVFWVNVRSITLTGEKMDNLGLATDAGSHMAEEKLLLVISLLVFHVLG</sequence>
<dbReference type="PROSITE" id="PS51019">
    <property type="entry name" value="REELIN"/>
    <property type="match status" value="1"/>
</dbReference>
<feature type="domain" description="Reelin" evidence="2">
    <location>
        <begin position="51"/>
        <end position="213"/>
    </location>
</feature>
<dbReference type="PANTHER" id="PTHR45828:SF32">
    <property type="entry name" value="SI:DKEY-251I10.2"/>
    <property type="match status" value="1"/>
</dbReference>
<dbReference type="STRING" id="37003.ENSKMAP00000027432"/>
<dbReference type="Pfam" id="PF02014">
    <property type="entry name" value="Reeler"/>
    <property type="match status" value="1"/>
</dbReference>
<organism evidence="3 4">
    <name type="scientific">Kryptolebias marmoratus</name>
    <name type="common">Mangrove killifish</name>
    <name type="synonym">Rivulus marmoratus</name>
    <dbReference type="NCBI Taxonomy" id="37003"/>
    <lineage>
        <taxon>Eukaryota</taxon>
        <taxon>Metazoa</taxon>
        <taxon>Chordata</taxon>
        <taxon>Craniata</taxon>
        <taxon>Vertebrata</taxon>
        <taxon>Euteleostomi</taxon>
        <taxon>Actinopterygii</taxon>
        <taxon>Neopterygii</taxon>
        <taxon>Teleostei</taxon>
        <taxon>Neoteleostei</taxon>
        <taxon>Acanthomorphata</taxon>
        <taxon>Ovalentaria</taxon>
        <taxon>Atherinomorphae</taxon>
        <taxon>Cyprinodontiformes</taxon>
        <taxon>Rivulidae</taxon>
        <taxon>Kryptolebias</taxon>
    </lineage>
</organism>
<dbReference type="PANTHER" id="PTHR45828">
    <property type="entry name" value="CYTOCHROME B561/FERRIC REDUCTASE TRANSMEMBRANE"/>
    <property type="match status" value="1"/>
</dbReference>